<proteinExistence type="predicted"/>
<dbReference type="Proteomes" id="UP000749309">
    <property type="component" value="Unassembled WGS sequence"/>
</dbReference>
<name>A0A9P5CXY5_9EURO</name>
<feature type="region of interest" description="Disordered" evidence="1">
    <location>
        <begin position="47"/>
        <end position="73"/>
    </location>
</feature>
<dbReference type="EMBL" id="JAAQVJ010000008">
    <property type="protein sequence ID" value="KAF3900851.1"/>
    <property type="molecule type" value="Genomic_DNA"/>
</dbReference>
<comment type="caution">
    <text evidence="2">The sequence shown here is derived from an EMBL/GenBank/DDBJ whole genome shotgun (WGS) entry which is preliminary data.</text>
</comment>
<dbReference type="AlphaFoldDB" id="A0A9P5CXY5"/>
<gene>
    <name evidence="2" type="ORF">GY632_0468</name>
</gene>
<reference evidence="2" key="1">
    <citation type="submission" date="2020-03" db="EMBL/GenBank/DDBJ databases">
        <title>Whole Genome Sequence of Trichophyton interdigitale from India.</title>
        <authorList>
            <person name="Kumar P."/>
        </authorList>
    </citation>
    <scope>NUCLEOTIDE SEQUENCE</scope>
    <source>
        <strain evidence="2">UCMS-IGIB-CI14</strain>
    </source>
</reference>
<sequence length="152" mass="17070">MLAMMKPCLSQHDYNFVTRAQGLTSASSPSLPFFLHRYKVTIEIQEEKASKRQQSDIQSGRGAKNKPQGTDNVHTGLISLVSRGEGSRAAQLLSPFERCPGVTHAWDIATSKFKVSGSQLQFIELLPSQAIQWKKKESNYIYTQDKLRGTFH</sequence>
<evidence type="ECO:0000313" key="2">
    <source>
        <dbReference type="EMBL" id="KAF3900851.1"/>
    </source>
</evidence>
<protein>
    <submittedName>
        <fullName evidence="2">Uncharacterized protein</fullName>
    </submittedName>
</protein>
<evidence type="ECO:0000313" key="3">
    <source>
        <dbReference type="Proteomes" id="UP000749309"/>
    </source>
</evidence>
<evidence type="ECO:0000256" key="1">
    <source>
        <dbReference type="SAM" id="MobiDB-lite"/>
    </source>
</evidence>
<organism evidence="2 3">
    <name type="scientific">Trichophyton interdigitale</name>
    <dbReference type="NCBI Taxonomy" id="101480"/>
    <lineage>
        <taxon>Eukaryota</taxon>
        <taxon>Fungi</taxon>
        <taxon>Dikarya</taxon>
        <taxon>Ascomycota</taxon>
        <taxon>Pezizomycotina</taxon>
        <taxon>Eurotiomycetes</taxon>
        <taxon>Eurotiomycetidae</taxon>
        <taxon>Onygenales</taxon>
        <taxon>Arthrodermataceae</taxon>
        <taxon>Trichophyton</taxon>
    </lineage>
</organism>
<accession>A0A9P5CXY5</accession>